<reference evidence="5" key="1">
    <citation type="submission" date="2023-06" db="EMBL/GenBank/DDBJ databases">
        <title>Survivors Of The Sea: Transcriptome response of Skeletonema marinoi to long-term dormancy.</title>
        <authorList>
            <person name="Pinder M.I.M."/>
            <person name="Kourtchenko O."/>
            <person name="Robertson E.K."/>
            <person name="Larsson T."/>
            <person name="Maumus F."/>
            <person name="Osuna-Cruz C.M."/>
            <person name="Vancaester E."/>
            <person name="Stenow R."/>
            <person name="Vandepoele K."/>
            <person name="Ploug H."/>
            <person name="Bruchert V."/>
            <person name="Godhe A."/>
            <person name="Topel M."/>
        </authorList>
    </citation>
    <scope>NUCLEOTIDE SEQUENCE</scope>
    <source>
        <strain evidence="5">R05AC</strain>
    </source>
</reference>
<evidence type="ECO:0000256" key="1">
    <source>
        <dbReference type="ARBA" id="ARBA00022617"/>
    </source>
</evidence>
<dbReference type="PANTHER" id="PTHR10720">
    <property type="entry name" value="HEME OXYGENASE"/>
    <property type="match status" value="1"/>
</dbReference>
<dbReference type="InterPro" id="IPR016053">
    <property type="entry name" value="Haem_Oase-like"/>
</dbReference>
<dbReference type="InterPro" id="IPR002051">
    <property type="entry name" value="Haem_Oase"/>
</dbReference>
<dbReference type="CDD" id="cd19165">
    <property type="entry name" value="HemeO"/>
    <property type="match status" value="1"/>
</dbReference>
<sequence>MKLAAFTLGLWASQSYAFAPQTAQMKSRHYQNKATLLFSTEVAVEETVDVVETVDVAEKAAAAADIDVNPRLAGLALMLDDGTRKSHSVAQNSQFVSGFFAGLADRESYRALITSLYFVYEAMEDAMEKSMDEGVKALDYPTLRRSESLKKDMDFFYGEKWQDVIQPSPAAKAYVARIREIAEAKPYLMVAHQYTRYLGDLFGGQMMSGMARRSLSLENGDGTAFYTFDDIPSAKDFITEWYTSLNALDLTQQQKEDIVDEANLVFELNIDVLQELTGSPLKAMLTLAVNSLKEKRLWPFLG</sequence>
<keyword evidence="5" id="KW-0560">Oxidoreductase</keyword>
<dbReference type="Gene3D" id="1.20.910.10">
    <property type="entry name" value="Heme oxygenase-like"/>
    <property type="match status" value="1"/>
</dbReference>
<keyword evidence="6" id="KW-1185">Reference proteome</keyword>
<dbReference type="GO" id="GO:0046872">
    <property type="term" value="F:metal ion binding"/>
    <property type="evidence" value="ECO:0007669"/>
    <property type="project" value="UniProtKB-KW"/>
</dbReference>
<dbReference type="GO" id="GO:0006788">
    <property type="term" value="P:heme oxidation"/>
    <property type="evidence" value="ECO:0007669"/>
    <property type="project" value="InterPro"/>
</dbReference>
<feature type="chain" id="PRO_5042106977" evidence="4">
    <location>
        <begin position="18"/>
        <end position="302"/>
    </location>
</feature>
<keyword evidence="2" id="KW-0479">Metal-binding</keyword>
<dbReference type="Pfam" id="PF01126">
    <property type="entry name" value="Heme_oxygenase"/>
    <property type="match status" value="1"/>
</dbReference>
<comment type="caution">
    <text evidence="5">The sequence shown here is derived from an EMBL/GenBank/DDBJ whole genome shotgun (WGS) entry which is preliminary data.</text>
</comment>
<evidence type="ECO:0000256" key="2">
    <source>
        <dbReference type="ARBA" id="ARBA00022723"/>
    </source>
</evidence>
<dbReference type="AlphaFoldDB" id="A0AAD9DIW8"/>
<dbReference type="GO" id="GO:0006979">
    <property type="term" value="P:response to oxidative stress"/>
    <property type="evidence" value="ECO:0007669"/>
    <property type="project" value="TreeGrafter"/>
</dbReference>
<evidence type="ECO:0000313" key="5">
    <source>
        <dbReference type="EMBL" id="KAK1747208.1"/>
    </source>
</evidence>
<evidence type="ECO:0000256" key="3">
    <source>
        <dbReference type="ARBA" id="ARBA00023004"/>
    </source>
</evidence>
<keyword evidence="4" id="KW-0732">Signal</keyword>
<dbReference type="PANTHER" id="PTHR10720:SF0">
    <property type="entry name" value="HEME OXYGENASE"/>
    <property type="match status" value="1"/>
</dbReference>
<keyword evidence="1" id="KW-0349">Heme</keyword>
<dbReference type="GO" id="GO:0004392">
    <property type="term" value="F:heme oxygenase (decyclizing) activity"/>
    <property type="evidence" value="ECO:0007669"/>
    <property type="project" value="UniProtKB-EC"/>
</dbReference>
<dbReference type="SUPFAM" id="SSF48613">
    <property type="entry name" value="Heme oxygenase-like"/>
    <property type="match status" value="1"/>
</dbReference>
<proteinExistence type="predicted"/>
<dbReference type="EMBL" id="JATAAI010000003">
    <property type="protein sequence ID" value="KAK1747208.1"/>
    <property type="molecule type" value="Genomic_DNA"/>
</dbReference>
<accession>A0AAD9DIW8</accession>
<dbReference type="Proteomes" id="UP001224775">
    <property type="component" value="Unassembled WGS sequence"/>
</dbReference>
<evidence type="ECO:0000313" key="6">
    <source>
        <dbReference type="Proteomes" id="UP001224775"/>
    </source>
</evidence>
<keyword evidence="3" id="KW-0408">Iron</keyword>
<organism evidence="5 6">
    <name type="scientific">Skeletonema marinoi</name>
    <dbReference type="NCBI Taxonomy" id="267567"/>
    <lineage>
        <taxon>Eukaryota</taxon>
        <taxon>Sar</taxon>
        <taxon>Stramenopiles</taxon>
        <taxon>Ochrophyta</taxon>
        <taxon>Bacillariophyta</taxon>
        <taxon>Coscinodiscophyceae</taxon>
        <taxon>Thalassiosirophycidae</taxon>
        <taxon>Thalassiosirales</taxon>
        <taxon>Skeletonemataceae</taxon>
        <taxon>Skeletonema</taxon>
        <taxon>Skeletonema marinoi-dohrnii complex</taxon>
    </lineage>
</organism>
<dbReference type="InterPro" id="IPR016084">
    <property type="entry name" value="Haem_Oase-like_multi-hlx"/>
</dbReference>
<protein>
    <submittedName>
        <fullName evidence="5">Heme oxygenase</fullName>
        <ecNumber evidence="5">1.14.14.18</ecNumber>
    </submittedName>
</protein>
<dbReference type="GO" id="GO:0020037">
    <property type="term" value="F:heme binding"/>
    <property type="evidence" value="ECO:0007669"/>
    <property type="project" value="TreeGrafter"/>
</dbReference>
<dbReference type="GO" id="GO:0042167">
    <property type="term" value="P:heme catabolic process"/>
    <property type="evidence" value="ECO:0007669"/>
    <property type="project" value="TreeGrafter"/>
</dbReference>
<evidence type="ECO:0000256" key="4">
    <source>
        <dbReference type="SAM" id="SignalP"/>
    </source>
</evidence>
<name>A0AAD9DIW8_9STRA</name>
<feature type="signal peptide" evidence="4">
    <location>
        <begin position="1"/>
        <end position="17"/>
    </location>
</feature>
<gene>
    <name evidence="5" type="ORF">QTG54_002552</name>
</gene>
<dbReference type="PRINTS" id="PR00088">
    <property type="entry name" value="HAEMOXYGNASE"/>
</dbReference>
<dbReference type="EC" id="1.14.14.18" evidence="5"/>